<dbReference type="InterPro" id="IPR000210">
    <property type="entry name" value="BTB/POZ_dom"/>
</dbReference>
<dbReference type="InterPro" id="IPR011333">
    <property type="entry name" value="SKP1/BTB/POZ_sf"/>
</dbReference>
<name>A0A0K0E1R5_STRER</name>
<feature type="domain" description="BTB" evidence="5">
    <location>
        <begin position="35"/>
        <end position="102"/>
    </location>
</feature>
<dbReference type="SMART" id="SM00875">
    <property type="entry name" value="BACK"/>
    <property type="match status" value="1"/>
</dbReference>
<evidence type="ECO:0000256" key="3">
    <source>
        <dbReference type="ARBA" id="ARBA00022737"/>
    </source>
</evidence>
<keyword evidence="4" id="KW-0833">Ubl conjugation pathway</keyword>
<evidence type="ECO:0000256" key="1">
    <source>
        <dbReference type="ARBA" id="ARBA00004906"/>
    </source>
</evidence>
<organism evidence="7">
    <name type="scientific">Strongyloides stercoralis</name>
    <name type="common">Threadworm</name>
    <dbReference type="NCBI Taxonomy" id="6248"/>
    <lineage>
        <taxon>Eukaryota</taxon>
        <taxon>Metazoa</taxon>
        <taxon>Ecdysozoa</taxon>
        <taxon>Nematoda</taxon>
        <taxon>Chromadorea</taxon>
        <taxon>Rhabditida</taxon>
        <taxon>Tylenchina</taxon>
        <taxon>Panagrolaimomorpha</taxon>
        <taxon>Strongyloidoidea</taxon>
        <taxon>Strongyloididae</taxon>
        <taxon>Strongyloides</taxon>
    </lineage>
</organism>
<keyword evidence="2" id="KW-0880">Kelch repeat</keyword>
<dbReference type="SUPFAM" id="SSF54695">
    <property type="entry name" value="POZ domain"/>
    <property type="match status" value="1"/>
</dbReference>
<dbReference type="Pfam" id="PF00651">
    <property type="entry name" value="BTB"/>
    <property type="match status" value="1"/>
</dbReference>
<dbReference type="AlphaFoldDB" id="A0A0K0E1R5"/>
<evidence type="ECO:0000313" key="6">
    <source>
        <dbReference type="Proteomes" id="UP000035681"/>
    </source>
</evidence>
<dbReference type="InterPro" id="IPR011705">
    <property type="entry name" value="BACK"/>
</dbReference>
<proteinExistence type="predicted"/>
<dbReference type="PIRSF" id="PIRSF037037">
    <property type="entry name" value="Kelch-like_protein_gigaxonin"/>
    <property type="match status" value="1"/>
</dbReference>
<dbReference type="InterPro" id="IPR006652">
    <property type="entry name" value="Kelch_1"/>
</dbReference>
<dbReference type="WBParaSite" id="SSTP_0000343300.1">
    <property type="protein sequence ID" value="SSTP_0000343300.1"/>
    <property type="gene ID" value="SSTP_0000343300"/>
</dbReference>
<keyword evidence="3" id="KW-0677">Repeat</keyword>
<sequence length="571" mass="66989">MEKDFLEWCDEYDRRFQALEIMYQFKKMYDKNEMCDFTIKSSDEKEYHVHKSMICAMIPYFRSFKDFTNNCSENSVTFELFSSETIELIINYVYNGKIEYNKDTVFNVVNAADYLQMESLKIKAMEKLFNIGDKNTLFDKKVVLCIKSSVAKCIEAQKFYGENFFEFSEKESFYLLGIESLISILDKDYLNVPSEEFVFNSAMKWINHDYQNRKQYILNVFSILRIAYLDYSVIFDKILTEPTIINIDDVRDKINKYLRSCSEESFENKYLKKFLPERNSYKFKCLIYNDSNSNSAISIEIRNYDQKYGEWLLHSCALFKSTYRVLGIKYGNKVYFSQYFYTERYNNNYTNSSTNSYSSGVILDMDNHSTQKVSFSDSRYGRVMTQFEDKIFSIGGINDVKKSEDLVECYSFRDNNVTSLEPIPNGVTYAASVVFNNKIYIIGGKLNEALSTVKKYSICRNVWEDIHPMNYPRWNASAIVYNNRIFVIGGYSFNSELKNCEVYDIEQELWSDIPEMPYKRAGASLSIKNDILYVVGGVGEEPNKIMKYNLLQSTWREGPLLNCLNSKYVAL</sequence>
<keyword evidence="6" id="KW-1185">Reference proteome</keyword>
<dbReference type="Proteomes" id="UP000035681">
    <property type="component" value="Unplaced"/>
</dbReference>
<dbReference type="CDD" id="cd18186">
    <property type="entry name" value="BTB_POZ_ZBTB_KLHL-like"/>
    <property type="match status" value="1"/>
</dbReference>
<dbReference type="SUPFAM" id="SSF117281">
    <property type="entry name" value="Kelch motif"/>
    <property type="match status" value="1"/>
</dbReference>
<evidence type="ECO:0000313" key="8">
    <source>
        <dbReference type="WBParaSite" id="TCONS_00001563.p1"/>
    </source>
</evidence>
<dbReference type="WBParaSite" id="TCONS_00001563.p1">
    <property type="protein sequence ID" value="TCONS_00001563.p1"/>
    <property type="gene ID" value="XLOC_001439"/>
</dbReference>
<dbReference type="Gene3D" id="1.25.40.420">
    <property type="match status" value="1"/>
</dbReference>
<dbReference type="SMART" id="SM00612">
    <property type="entry name" value="Kelch"/>
    <property type="match status" value="3"/>
</dbReference>
<dbReference type="SMART" id="SM00225">
    <property type="entry name" value="BTB"/>
    <property type="match status" value="1"/>
</dbReference>
<evidence type="ECO:0000256" key="4">
    <source>
        <dbReference type="ARBA" id="ARBA00022786"/>
    </source>
</evidence>
<dbReference type="Gene3D" id="2.120.10.80">
    <property type="entry name" value="Kelch-type beta propeller"/>
    <property type="match status" value="1"/>
</dbReference>
<reference evidence="7" key="1">
    <citation type="submission" date="2015-08" db="UniProtKB">
        <authorList>
            <consortium name="WormBaseParasite"/>
        </authorList>
    </citation>
    <scope>IDENTIFICATION</scope>
</reference>
<dbReference type="InterPro" id="IPR015915">
    <property type="entry name" value="Kelch-typ_b-propeller"/>
</dbReference>
<evidence type="ECO:0000256" key="2">
    <source>
        <dbReference type="ARBA" id="ARBA00022441"/>
    </source>
</evidence>
<dbReference type="PROSITE" id="PS50097">
    <property type="entry name" value="BTB"/>
    <property type="match status" value="1"/>
</dbReference>
<comment type="pathway">
    <text evidence="1">Protein modification; protein ubiquitination.</text>
</comment>
<dbReference type="STRING" id="6248.A0A0K0E1R5"/>
<dbReference type="Gene3D" id="3.30.710.10">
    <property type="entry name" value="Potassium Channel Kv1.1, Chain A"/>
    <property type="match status" value="1"/>
</dbReference>
<accession>A0A0K0E1R5</accession>
<protein>
    <submittedName>
        <fullName evidence="7 8">BTB domain-containing protein</fullName>
    </submittedName>
</protein>
<dbReference type="InterPro" id="IPR017096">
    <property type="entry name" value="BTB-kelch_protein"/>
</dbReference>
<dbReference type="Pfam" id="PF24681">
    <property type="entry name" value="Kelch_KLHDC2_KLHL20_DRC7"/>
    <property type="match status" value="1"/>
</dbReference>
<dbReference type="Pfam" id="PF07707">
    <property type="entry name" value="BACK"/>
    <property type="match status" value="1"/>
</dbReference>
<evidence type="ECO:0000313" key="7">
    <source>
        <dbReference type="WBParaSite" id="SSTP_0000343300.1"/>
    </source>
</evidence>
<dbReference type="PANTHER" id="PTHR24412:SF489">
    <property type="entry name" value="RING FINGER DOMAIN AND KELCH REPEAT-CONTAINING PROTEIN DDB_G0271372"/>
    <property type="match status" value="1"/>
</dbReference>
<evidence type="ECO:0000259" key="5">
    <source>
        <dbReference type="PROSITE" id="PS50097"/>
    </source>
</evidence>
<dbReference type="PANTHER" id="PTHR24412">
    <property type="entry name" value="KELCH PROTEIN"/>
    <property type="match status" value="1"/>
</dbReference>